<dbReference type="Proteomes" id="UP000240883">
    <property type="component" value="Unassembled WGS sequence"/>
</dbReference>
<dbReference type="InterPro" id="IPR006026">
    <property type="entry name" value="Peptidase_Metallo"/>
</dbReference>
<dbReference type="InterPro" id="IPR021190">
    <property type="entry name" value="Pept_M10A"/>
</dbReference>
<feature type="domain" description="Peptidase metallopeptidase" evidence="8">
    <location>
        <begin position="135"/>
        <end position="287"/>
    </location>
</feature>
<feature type="binding site" evidence="7">
    <location>
        <position position="254"/>
    </location>
    <ligand>
        <name>Zn(2+)</name>
        <dbReference type="ChEBI" id="CHEBI:29105"/>
        <label>2</label>
        <note>catalytic</note>
    </ligand>
</feature>
<accession>A0A2T2NW32</accession>
<keyword evidence="7" id="KW-0106">Calcium</keyword>
<evidence type="ECO:0000256" key="2">
    <source>
        <dbReference type="ARBA" id="ARBA00022723"/>
    </source>
</evidence>
<sequence length="568" mass="63743">MKVLSILLMSLVPRGTPHIIPDKIVARQPSLIPSSPPTAFPTPSPPLRVDARKQSKNVHDFFRLYGWLEENTNIPDNELPRAIRKIQRTLRTPETGVYDKHMDDVMNRPKCGTIQAYNESDASTNEPLSKRYVLWGAKWNHSPLTYRFINYTADLPVERQQTLISAAFSRWTDLLPLSIVPAPPNTARADIHIRFMSMGPNETMYAFTNMIADGLTMSSGLINVTFNDDYPWSDDRLFNFTAVHEIGHALGLSHSKVEEAVMFAYFDGFIRPLHPDDKAAIHKVYGWKEPRWTRIDANAKTKDIMQVSSINDTPSSTNGLYQLRTGGQVLFYSSATGSWTTVDNNKDTVQVTGAGSLLYQRHADGSTYRYTGSGTSWQQIGAASDNVLEIVAAADQIYQRRKDGWTARWSGSGMQWSTIQGPNAALSRQIAVTDSKTLWNLLGNGDLMRSSWPHSKNGWEHVDANPQNIAIAVGGEEFYKLQSNGMVVWLDLDMYYWSVIENADSVAIYAEGMFVFSRHRDGSIWRYTGTPGVWEELDEKPGSVGVVGDREGRVWELLGNGEVLRLVS</sequence>
<dbReference type="OrthoDB" id="65569at2759"/>
<comment type="cofactor">
    <cofactor evidence="7">
        <name>Ca(2+)</name>
        <dbReference type="ChEBI" id="CHEBI:29108"/>
    </cofactor>
    <text evidence="7">Can bind about 5 Ca(2+) ions per subunit.</text>
</comment>
<name>A0A2T2NW32_CORCC</name>
<dbReference type="STRING" id="1448308.A0A2T2NW32"/>
<evidence type="ECO:0000256" key="4">
    <source>
        <dbReference type="ARBA" id="ARBA00022833"/>
    </source>
</evidence>
<dbReference type="GO" id="GO:0004222">
    <property type="term" value="F:metalloendopeptidase activity"/>
    <property type="evidence" value="ECO:0007669"/>
    <property type="project" value="InterPro"/>
</dbReference>
<protein>
    <recommendedName>
        <fullName evidence="8">Peptidase metallopeptidase domain-containing protein</fullName>
    </recommendedName>
</protein>
<dbReference type="SUPFAM" id="SSF47090">
    <property type="entry name" value="PGBD-like"/>
    <property type="match status" value="1"/>
</dbReference>
<dbReference type="Pfam" id="PF00413">
    <property type="entry name" value="Peptidase_M10"/>
    <property type="match status" value="1"/>
</dbReference>
<gene>
    <name evidence="9" type="ORF">BS50DRAFT_631645</name>
</gene>
<dbReference type="InterPro" id="IPR001818">
    <property type="entry name" value="Pept_M10_metallopeptidase"/>
</dbReference>
<keyword evidence="3" id="KW-0378">Hydrolase</keyword>
<keyword evidence="4 7" id="KW-0862">Zinc</keyword>
<feature type="binding site" evidence="7">
    <location>
        <position position="262"/>
    </location>
    <ligand>
        <name>Zn(2+)</name>
        <dbReference type="ChEBI" id="CHEBI:29105"/>
        <label>2</label>
        <note>catalytic</note>
    </ligand>
</feature>
<dbReference type="GO" id="GO:0030574">
    <property type="term" value="P:collagen catabolic process"/>
    <property type="evidence" value="ECO:0007669"/>
    <property type="project" value="TreeGrafter"/>
</dbReference>
<keyword evidence="10" id="KW-1185">Reference proteome</keyword>
<evidence type="ECO:0000313" key="10">
    <source>
        <dbReference type="Proteomes" id="UP000240883"/>
    </source>
</evidence>
<dbReference type="EMBL" id="KZ678132">
    <property type="protein sequence ID" value="PSN69651.1"/>
    <property type="molecule type" value="Genomic_DNA"/>
</dbReference>
<dbReference type="PRINTS" id="PR00138">
    <property type="entry name" value="MATRIXIN"/>
</dbReference>
<evidence type="ECO:0000313" key="9">
    <source>
        <dbReference type="EMBL" id="PSN69651.1"/>
    </source>
</evidence>
<dbReference type="PANTHER" id="PTHR10201">
    <property type="entry name" value="MATRIX METALLOPROTEINASE"/>
    <property type="match status" value="1"/>
</dbReference>
<dbReference type="SMART" id="SM00235">
    <property type="entry name" value="ZnMc"/>
    <property type="match status" value="1"/>
</dbReference>
<reference evidence="9 10" key="1">
    <citation type="journal article" date="2018" name="Front. Microbiol.">
        <title>Genome-Wide Analysis of Corynespora cassiicola Leaf Fall Disease Putative Effectors.</title>
        <authorList>
            <person name="Lopez D."/>
            <person name="Ribeiro S."/>
            <person name="Label P."/>
            <person name="Fumanal B."/>
            <person name="Venisse J.S."/>
            <person name="Kohler A."/>
            <person name="de Oliveira R.R."/>
            <person name="Labutti K."/>
            <person name="Lipzen A."/>
            <person name="Lail K."/>
            <person name="Bauer D."/>
            <person name="Ohm R.A."/>
            <person name="Barry K.W."/>
            <person name="Spatafora J."/>
            <person name="Grigoriev I.V."/>
            <person name="Martin F.M."/>
            <person name="Pujade-Renaud V."/>
        </authorList>
    </citation>
    <scope>NUCLEOTIDE SEQUENCE [LARGE SCALE GENOMIC DNA]</scope>
    <source>
        <strain evidence="9 10">Philippines</strain>
    </source>
</reference>
<evidence type="ECO:0000256" key="7">
    <source>
        <dbReference type="PIRSR" id="PIRSR621190-2"/>
    </source>
</evidence>
<dbReference type="GO" id="GO:0006508">
    <property type="term" value="P:proteolysis"/>
    <property type="evidence" value="ECO:0007669"/>
    <property type="project" value="UniProtKB-KW"/>
</dbReference>
<keyword evidence="1" id="KW-0645">Protease</keyword>
<evidence type="ECO:0000259" key="8">
    <source>
        <dbReference type="SMART" id="SM00235"/>
    </source>
</evidence>
<keyword evidence="2 7" id="KW-0479">Metal-binding</keyword>
<evidence type="ECO:0000256" key="6">
    <source>
        <dbReference type="PIRSR" id="PIRSR621190-1"/>
    </source>
</evidence>
<dbReference type="GO" id="GO:0030198">
    <property type="term" value="P:extracellular matrix organization"/>
    <property type="evidence" value="ECO:0007669"/>
    <property type="project" value="TreeGrafter"/>
</dbReference>
<feature type="binding site" description="in inhibited form" evidence="7">
    <location>
        <position position="111"/>
    </location>
    <ligand>
        <name>Zn(2+)</name>
        <dbReference type="ChEBI" id="CHEBI:29105"/>
        <label>2</label>
        <note>catalytic</note>
    </ligand>
</feature>
<dbReference type="GO" id="GO:0008270">
    <property type="term" value="F:zinc ion binding"/>
    <property type="evidence" value="ECO:0007669"/>
    <property type="project" value="InterPro"/>
</dbReference>
<keyword evidence="5" id="KW-0482">Metalloprotease</keyword>
<dbReference type="Gene3D" id="3.40.390.10">
    <property type="entry name" value="Collagenase (Catalytic Domain)"/>
    <property type="match status" value="1"/>
</dbReference>
<dbReference type="AlphaFoldDB" id="A0A2T2NW32"/>
<feature type="active site" evidence="6">
    <location>
        <position position="245"/>
    </location>
</feature>
<evidence type="ECO:0000256" key="3">
    <source>
        <dbReference type="ARBA" id="ARBA00022801"/>
    </source>
</evidence>
<evidence type="ECO:0000256" key="1">
    <source>
        <dbReference type="ARBA" id="ARBA00022670"/>
    </source>
</evidence>
<feature type="binding site" evidence="7">
    <location>
        <position position="248"/>
    </location>
    <ligand>
        <name>Zn(2+)</name>
        <dbReference type="ChEBI" id="CHEBI:29105"/>
        <label>2</label>
        <note>catalytic</note>
    </ligand>
</feature>
<dbReference type="SUPFAM" id="SSF55486">
    <property type="entry name" value="Metalloproteases ('zincins'), catalytic domain"/>
    <property type="match status" value="1"/>
</dbReference>
<dbReference type="InterPro" id="IPR024079">
    <property type="entry name" value="MetalloPept_cat_dom_sf"/>
</dbReference>
<feature type="binding site" evidence="7">
    <location>
        <position position="228"/>
    </location>
    <ligand>
        <name>Ca(2+)</name>
        <dbReference type="ChEBI" id="CHEBI:29108"/>
        <label>1</label>
    </ligand>
</feature>
<evidence type="ECO:0000256" key="5">
    <source>
        <dbReference type="ARBA" id="ARBA00023049"/>
    </source>
</evidence>
<feature type="binding site" evidence="7">
    <location>
        <position position="190"/>
    </location>
    <ligand>
        <name>Ca(2+)</name>
        <dbReference type="ChEBI" id="CHEBI:29108"/>
        <label>2</label>
    </ligand>
</feature>
<proteinExistence type="predicted"/>
<comment type="cofactor">
    <cofactor evidence="7">
        <name>Zn(2+)</name>
        <dbReference type="ChEBI" id="CHEBI:29105"/>
    </cofactor>
    <text evidence="7">Binds 2 Zn(2+) ions per subunit.</text>
</comment>
<organism evidence="9 10">
    <name type="scientific">Corynespora cassiicola Philippines</name>
    <dbReference type="NCBI Taxonomy" id="1448308"/>
    <lineage>
        <taxon>Eukaryota</taxon>
        <taxon>Fungi</taxon>
        <taxon>Dikarya</taxon>
        <taxon>Ascomycota</taxon>
        <taxon>Pezizomycotina</taxon>
        <taxon>Dothideomycetes</taxon>
        <taxon>Pleosporomycetidae</taxon>
        <taxon>Pleosporales</taxon>
        <taxon>Corynesporascaceae</taxon>
        <taxon>Corynespora</taxon>
    </lineage>
</organism>
<dbReference type="PANTHER" id="PTHR10201:SF323">
    <property type="entry name" value="MATRIX METALLOPROTEINASE-21"/>
    <property type="match status" value="1"/>
</dbReference>
<dbReference type="GO" id="GO:0031012">
    <property type="term" value="C:extracellular matrix"/>
    <property type="evidence" value="ECO:0007669"/>
    <property type="project" value="InterPro"/>
</dbReference>
<feature type="binding site" evidence="7">
    <location>
        <position position="244"/>
    </location>
    <ligand>
        <name>Zn(2+)</name>
        <dbReference type="ChEBI" id="CHEBI:29105"/>
        <label>2</label>
        <note>catalytic</note>
    </ligand>
</feature>
<feature type="binding site" evidence="7">
    <location>
        <position position="154"/>
    </location>
    <ligand>
        <name>Ca(2+)</name>
        <dbReference type="ChEBI" id="CHEBI:29108"/>
        <label>1</label>
    </ligand>
</feature>
<dbReference type="InterPro" id="IPR036365">
    <property type="entry name" value="PGBD-like_sf"/>
</dbReference>